<dbReference type="AlphaFoldDB" id="A0AAV5J2B9"/>
<evidence type="ECO:0000313" key="2">
    <source>
        <dbReference type="EMBL" id="GKV08739.1"/>
    </source>
</evidence>
<accession>A0AAV5J2B9</accession>
<feature type="transmembrane region" description="Helical" evidence="1">
    <location>
        <begin position="21"/>
        <end position="44"/>
    </location>
</feature>
<keyword evidence="3" id="KW-1185">Reference proteome</keyword>
<gene>
    <name evidence="2" type="ORF">SLEP1_g20332</name>
</gene>
<name>A0AAV5J2B9_9ROSI</name>
<keyword evidence="1" id="KW-0472">Membrane</keyword>
<dbReference type="Proteomes" id="UP001054252">
    <property type="component" value="Unassembled WGS sequence"/>
</dbReference>
<keyword evidence="1" id="KW-0812">Transmembrane</keyword>
<reference evidence="2 3" key="1">
    <citation type="journal article" date="2021" name="Commun. Biol.">
        <title>The genome of Shorea leprosula (Dipterocarpaceae) highlights the ecological relevance of drought in aseasonal tropical rainforests.</title>
        <authorList>
            <person name="Ng K.K.S."/>
            <person name="Kobayashi M.J."/>
            <person name="Fawcett J.A."/>
            <person name="Hatakeyama M."/>
            <person name="Paape T."/>
            <person name="Ng C.H."/>
            <person name="Ang C.C."/>
            <person name="Tnah L.H."/>
            <person name="Lee C.T."/>
            <person name="Nishiyama T."/>
            <person name="Sese J."/>
            <person name="O'Brien M.J."/>
            <person name="Copetti D."/>
            <person name="Mohd Noor M.I."/>
            <person name="Ong R.C."/>
            <person name="Putra M."/>
            <person name="Sireger I.Z."/>
            <person name="Indrioko S."/>
            <person name="Kosugi Y."/>
            <person name="Izuno A."/>
            <person name="Isagi Y."/>
            <person name="Lee S.L."/>
            <person name="Shimizu K.K."/>
        </authorList>
    </citation>
    <scope>NUCLEOTIDE SEQUENCE [LARGE SCALE GENOMIC DNA]</scope>
    <source>
        <strain evidence="2">214</strain>
    </source>
</reference>
<organism evidence="2 3">
    <name type="scientific">Rubroshorea leprosula</name>
    <dbReference type="NCBI Taxonomy" id="152421"/>
    <lineage>
        <taxon>Eukaryota</taxon>
        <taxon>Viridiplantae</taxon>
        <taxon>Streptophyta</taxon>
        <taxon>Embryophyta</taxon>
        <taxon>Tracheophyta</taxon>
        <taxon>Spermatophyta</taxon>
        <taxon>Magnoliopsida</taxon>
        <taxon>eudicotyledons</taxon>
        <taxon>Gunneridae</taxon>
        <taxon>Pentapetalae</taxon>
        <taxon>rosids</taxon>
        <taxon>malvids</taxon>
        <taxon>Malvales</taxon>
        <taxon>Dipterocarpaceae</taxon>
        <taxon>Rubroshorea</taxon>
    </lineage>
</organism>
<evidence type="ECO:0000256" key="1">
    <source>
        <dbReference type="SAM" id="Phobius"/>
    </source>
</evidence>
<keyword evidence="1" id="KW-1133">Transmembrane helix</keyword>
<dbReference type="EMBL" id="BPVZ01000029">
    <property type="protein sequence ID" value="GKV08739.1"/>
    <property type="molecule type" value="Genomic_DNA"/>
</dbReference>
<evidence type="ECO:0000313" key="3">
    <source>
        <dbReference type="Proteomes" id="UP001054252"/>
    </source>
</evidence>
<sequence>MWSETKKEEKKERKTQKCSRLQFSTCYYASTYVFYCSTFAMSAADNPTAYVSIFEMTDRMTNHNILIFK</sequence>
<protein>
    <submittedName>
        <fullName evidence="2">Uncharacterized protein</fullName>
    </submittedName>
</protein>
<comment type="caution">
    <text evidence="2">The sequence shown here is derived from an EMBL/GenBank/DDBJ whole genome shotgun (WGS) entry which is preliminary data.</text>
</comment>
<proteinExistence type="predicted"/>